<dbReference type="PANTHER" id="PTHR33937">
    <property type="entry name" value="IRON-MOLYBDENUM PROTEIN-RELATED-RELATED"/>
    <property type="match status" value="1"/>
</dbReference>
<feature type="domain" description="Dinitrogenase iron-molybdenum cofactor biosynthesis" evidence="1">
    <location>
        <begin position="11"/>
        <end position="103"/>
    </location>
</feature>
<dbReference type="Pfam" id="PF02579">
    <property type="entry name" value="Nitro_FeMo-Co"/>
    <property type="match status" value="1"/>
</dbReference>
<protein>
    <recommendedName>
        <fullName evidence="1">Dinitrogenase iron-molybdenum cofactor biosynthesis domain-containing protein</fullName>
    </recommendedName>
</protein>
<accession>A0A8J7SDV0</accession>
<evidence type="ECO:0000313" key="3">
    <source>
        <dbReference type="Proteomes" id="UP000636888"/>
    </source>
</evidence>
<evidence type="ECO:0000313" key="2">
    <source>
        <dbReference type="EMBL" id="MBJ6727994.1"/>
    </source>
</evidence>
<keyword evidence="3" id="KW-1185">Reference proteome</keyword>
<dbReference type="EMBL" id="JAEMHM010000036">
    <property type="protein sequence ID" value="MBJ6727994.1"/>
    <property type="molecule type" value="Genomic_DNA"/>
</dbReference>
<reference evidence="2" key="1">
    <citation type="submission" date="2020-12" db="EMBL/GenBank/DDBJ databases">
        <title>Geomonas sp. Red875, isolated from river sediment.</title>
        <authorList>
            <person name="Xu Z."/>
            <person name="Zhang Z."/>
            <person name="Masuda Y."/>
            <person name="Itoh H."/>
            <person name="Senoo K."/>
        </authorList>
    </citation>
    <scope>NUCLEOTIDE SEQUENCE</scope>
    <source>
        <strain evidence="2">Red875</strain>
    </source>
</reference>
<proteinExistence type="predicted"/>
<dbReference type="RefSeq" id="WP_199387133.1">
    <property type="nucleotide sequence ID" value="NZ_JAEMHM010000036.1"/>
</dbReference>
<sequence>MELKVALASSDGIRVDEHFGRASRFVVYHFGEDGWQFLEERKTEAACAGQEHSDDLLDRAVALLSDCRAVVVTQIGPTAFDLLIARRVLPLMLNGTIVEALDVVKHSRHFNRK</sequence>
<dbReference type="Proteomes" id="UP000636888">
    <property type="component" value="Unassembled WGS sequence"/>
</dbReference>
<dbReference type="InterPro" id="IPR003731">
    <property type="entry name" value="Di-Nase_FeMo-co_biosynth"/>
</dbReference>
<gene>
    <name evidence="2" type="ORF">JFN93_25075</name>
</gene>
<dbReference type="AlphaFoldDB" id="A0A8J7SDV0"/>
<evidence type="ECO:0000259" key="1">
    <source>
        <dbReference type="Pfam" id="PF02579"/>
    </source>
</evidence>
<dbReference type="PANTHER" id="PTHR33937:SF1">
    <property type="entry name" value="IRON-MOLIBDENUM COFACTOR PROCESSING PROTEIN"/>
    <property type="match status" value="1"/>
</dbReference>
<comment type="caution">
    <text evidence="2">The sequence shown here is derived from an EMBL/GenBank/DDBJ whole genome shotgun (WGS) entry which is preliminary data.</text>
</comment>
<dbReference type="InterPro" id="IPR036105">
    <property type="entry name" value="DiNase_FeMo-co_biosyn_sf"/>
</dbReference>
<name>A0A8J7SDV0_9BACT</name>
<organism evidence="2 3">
    <name type="scientific">Geomesophilobacter sediminis</name>
    <dbReference type="NCBI Taxonomy" id="2798584"/>
    <lineage>
        <taxon>Bacteria</taxon>
        <taxon>Pseudomonadati</taxon>
        <taxon>Thermodesulfobacteriota</taxon>
        <taxon>Desulfuromonadia</taxon>
        <taxon>Geobacterales</taxon>
        <taxon>Geobacteraceae</taxon>
        <taxon>Geomesophilobacter</taxon>
    </lineage>
</organism>
<dbReference type="SUPFAM" id="SSF53146">
    <property type="entry name" value="Nitrogenase accessory factor-like"/>
    <property type="match status" value="1"/>
</dbReference>
<dbReference type="CDD" id="cd00562">
    <property type="entry name" value="NifX_NifB"/>
    <property type="match status" value="1"/>
</dbReference>
<dbReference type="InterPro" id="IPR051840">
    <property type="entry name" value="NifX/NifY_domain"/>
</dbReference>
<dbReference type="Gene3D" id="3.30.420.130">
    <property type="entry name" value="Dinitrogenase iron-molybdenum cofactor biosynthesis domain"/>
    <property type="match status" value="1"/>
</dbReference>